<dbReference type="CDD" id="cd14066">
    <property type="entry name" value="STKc_IRAK"/>
    <property type="match status" value="1"/>
</dbReference>
<keyword evidence="14" id="KW-1185">Reference proteome</keyword>
<dbReference type="InterPro" id="IPR024788">
    <property type="entry name" value="Malectin-like_Carb-bd_dom"/>
</dbReference>
<accession>A0A9E7GE14</accession>
<dbReference type="Proteomes" id="UP001055439">
    <property type="component" value="Chromosome 6"/>
</dbReference>
<evidence type="ECO:0000256" key="2">
    <source>
        <dbReference type="ARBA" id="ARBA00022527"/>
    </source>
</evidence>
<dbReference type="Pfam" id="PF07714">
    <property type="entry name" value="PK_Tyr_Ser-Thr"/>
    <property type="match status" value="1"/>
</dbReference>
<dbReference type="Gene3D" id="3.30.200.20">
    <property type="entry name" value="Phosphorylase Kinase, domain 1"/>
    <property type="match status" value="1"/>
</dbReference>
<keyword evidence="4" id="KW-0808">Transferase</keyword>
<evidence type="ECO:0000313" key="14">
    <source>
        <dbReference type="Proteomes" id="UP001055439"/>
    </source>
</evidence>
<dbReference type="Gene3D" id="1.10.510.10">
    <property type="entry name" value="Transferase(Phosphotransferase) domain 1"/>
    <property type="match status" value="1"/>
</dbReference>
<dbReference type="PANTHER" id="PTHR45631">
    <property type="entry name" value="OS07G0107800 PROTEIN-RELATED"/>
    <property type="match status" value="1"/>
</dbReference>
<gene>
    <name evidence="13" type="ORF">MUK42_22136</name>
</gene>
<dbReference type="PROSITE" id="PS00107">
    <property type="entry name" value="PROTEIN_KINASE_ATP"/>
    <property type="match status" value="1"/>
</dbReference>
<dbReference type="PANTHER" id="PTHR45631:SF202">
    <property type="entry name" value="SENESCENCE-INDUCED RECEPTOR-LIKE SERINE_THREONINE-PROTEIN KINASE"/>
    <property type="match status" value="1"/>
</dbReference>
<organism evidence="13 14">
    <name type="scientific">Musa troglodytarum</name>
    <name type="common">fe'i banana</name>
    <dbReference type="NCBI Taxonomy" id="320322"/>
    <lineage>
        <taxon>Eukaryota</taxon>
        <taxon>Viridiplantae</taxon>
        <taxon>Streptophyta</taxon>
        <taxon>Embryophyta</taxon>
        <taxon>Tracheophyta</taxon>
        <taxon>Spermatophyta</taxon>
        <taxon>Magnoliopsida</taxon>
        <taxon>Liliopsida</taxon>
        <taxon>Zingiberales</taxon>
        <taxon>Musaceae</taxon>
        <taxon>Musa</taxon>
    </lineage>
</organism>
<dbReference type="InterPro" id="IPR011009">
    <property type="entry name" value="Kinase-like_dom_sf"/>
</dbReference>
<evidence type="ECO:0000256" key="4">
    <source>
        <dbReference type="ARBA" id="ARBA00022679"/>
    </source>
</evidence>
<evidence type="ECO:0000256" key="3">
    <source>
        <dbReference type="ARBA" id="ARBA00022553"/>
    </source>
</evidence>
<dbReference type="AlphaFoldDB" id="A0A9E7GE14"/>
<keyword evidence="7 9" id="KW-0067">ATP-binding</keyword>
<keyword evidence="2" id="KW-0723">Serine/threonine-protein kinase</keyword>
<evidence type="ECO:0000256" key="1">
    <source>
        <dbReference type="ARBA" id="ARBA00004167"/>
    </source>
</evidence>
<keyword evidence="11" id="KW-0732">Signal</keyword>
<dbReference type="SUPFAM" id="SSF56112">
    <property type="entry name" value="Protein kinase-like (PK-like)"/>
    <property type="match status" value="1"/>
</dbReference>
<keyword evidence="5 9" id="KW-0547">Nucleotide-binding</keyword>
<evidence type="ECO:0000256" key="9">
    <source>
        <dbReference type="PROSITE-ProRule" id="PRU10141"/>
    </source>
</evidence>
<dbReference type="FunFam" id="1.10.510.10:FF:000146">
    <property type="entry name" value="LRR receptor-like serine/threonine-protein kinase IOS1"/>
    <property type="match status" value="1"/>
</dbReference>
<keyword evidence="10" id="KW-0472">Membrane</keyword>
<dbReference type="GO" id="GO:0016020">
    <property type="term" value="C:membrane"/>
    <property type="evidence" value="ECO:0007669"/>
    <property type="project" value="UniProtKB-SubCell"/>
</dbReference>
<dbReference type="SMART" id="SM00220">
    <property type="entry name" value="S_TKc"/>
    <property type="match status" value="1"/>
</dbReference>
<keyword evidence="10" id="KW-0812">Transmembrane</keyword>
<evidence type="ECO:0000259" key="12">
    <source>
        <dbReference type="SMART" id="SM00220"/>
    </source>
</evidence>
<evidence type="ECO:0000256" key="5">
    <source>
        <dbReference type="ARBA" id="ARBA00022741"/>
    </source>
</evidence>
<comment type="subcellular location">
    <subcellularLocation>
        <location evidence="1">Membrane</location>
        <topology evidence="1">Single-pass membrane protein</topology>
    </subcellularLocation>
</comment>
<dbReference type="EMBL" id="CP097508">
    <property type="protein sequence ID" value="URE13391.1"/>
    <property type="molecule type" value="Genomic_DNA"/>
</dbReference>
<dbReference type="InterPro" id="IPR017441">
    <property type="entry name" value="Protein_kinase_ATP_BS"/>
</dbReference>
<feature type="transmembrane region" description="Helical" evidence="10">
    <location>
        <begin position="399"/>
        <end position="420"/>
    </location>
</feature>
<evidence type="ECO:0000256" key="7">
    <source>
        <dbReference type="ARBA" id="ARBA00022840"/>
    </source>
</evidence>
<dbReference type="GO" id="GO:0004674">
    <property type="term" value="F:protein serine/threonine kinase activity"/>
    <property type="evidence" value="ECO:0007669"/>
    <property type="project" value="UniProtKB-KW"/>
</dbReference>
<evidence type="ECO:0000313" key="13">
    <source>
        <dbReference type="EMBL" id="URE13391.1"/>
    </source>
</evidence>
<protein>
    <submittedName>
        <fullName evidence="13">Receptor-like protein kinase</fullName>
    </submittedName>
</protein>
<dbReference type="GO" id="GO:0005524">
    <property type="term" value="F:ATP binding"/>
    <property type="evidence" value="ECO:0007669"/>
    <property type="project" value="UniProtKB-UniRule"/>
</dbReference>
<keyword evidence="6 13" id="KW-0418">Kinase</keyword>
<feature type="chain" id="PRO_5038607808" evidence="11">
    <location>
        <begin position="32"/>
        <end position="822"/>
    </location>
</feature>
<reference evidence="13" key="1">
    <citation type="submission" date="2022-05" db="EMBL/GenBank/DDBJ databases">
        <title>The Musa troglodytarum L. genome provides insights into the mechanism of non-climacteric behaviour and enrichment of carotenoids.</title>
        <authorList>
            <person name="Wang J."/>
        </authorList>
    </citation>
    <scope>NUCLEOTIDE SEQUENCE</scope>
    <source>
        <tissue evidence="13">Leaf</tissue>
    </source>
</reference>
<keyword evidence="10" id="KW-1133">Transmembrane helix</keyword>
<dbReference type="InterPro" id="IPR001245">
    <property type="entry name" value="Ser-Thr/Tyr_kinase_cat_dom"/>
</dbReference>
<name>A0A9E7GE14_9LILI</name>
<dbReference type="InterPro" id="IPR008271">
    <property type="entry name" value="Ser/Thr_kinase_AS"/>
</dbReference>
<sequence length="822" mass="92464">MKKLAMGRRCFSSRNMAIIPCSILLSFSVVAVQVGGQFSDGLGFISLDCGYGLDAQAYYVGPLSGIRYVSDAPYIDSGETHNISSVYASVTLPQRFLTVRSFPSGARNCYTFKSMTPRLKYLIRASFLYGNYDSKNSPSVQFDLHLGVNFWKTITVTNRSKVYYTETIMEATTDLISVCLVNNGRGTPFISSLELRPLNRTLYPVVNPSLSLILSSRFDMGRIGDYVRFPSDPHDRIWNPFDETTSLTKTSTNLTVENPVDDHFEAPHVVMKTAVVPVNSTKLELSLATEPGGLDEYYAVLHFSELKPLLQNESRQFFVYLGGTLWNDAKSFTPDYLSSSAVYSTNPTSAPTHYNISLLPQAIPPFHPSSTQRRIEGNRNVCFNATSCGAKRKKPAPTIIVISCVVPVVLLLMLVVLCILRKQQARGRHMRGSKEYAFQIDNRRFAYTELKKITKNFGRVLGKGGFGTVYYGHLDNSIKVAVKMLPHTSSEEFVTEAQHLSRVHHRNLVSMIGYCIDGKHLALVYEYMSQGTLKEHLRGSTYTLRFMPHYYVRRHILINSAKKTISYLHSWIDLSVESLTTRRVILAESRGDRPLSWEQRLRIALEASQGLEYLHTGCKPPLIHRDVKTANILLNERLEAKISDFGLSKAFEDDDHSHVSTKVAGTPGYLDPEYSVKNQLSEKSDVYSFGVVLLELITGQPPILIGSEKIHIVEWVYERLAKGNVEDVVDKSLQGEYDVNCAWKIAYVALNCAMQSSAKRPTMTEVVMQLKERLALQSNLDKTQLEDRNTQKLLIEHGEMYQMSPFEIECATISDKDGPSAR</sequence>
<evidence type="ECO:0000256" key="8">
    <source>
        <dbReference type="ARBA" id="ARBA00023170"/>
    </source>
</evidence>
<feature type="signal peptide" evidence="11">
    <location>
        <begin position="1"/>
        <end position="31"/>
    </location>
</feature>
<feature type="binding site" evidence="9">
    <location>
        <position position="483"/>
    </location>
    <ligand>
        <name>ATP</name>
        <dbReference type="ChEBI" id="CHEBI:30616"/>
    </ligand>
</feature>
<dbReference type="InterPro" id="IPR000719">
    <property type="entry name" value="Prot_kinase_dom"/>
</dbReference>
<dbReference type="PROSITE" id="PS00108">
    <property type="entry name" value="PROTEIN_KINASE_ST"/>
    <property type="match status" value="1"/>
</dbReference>
<feature type="domain" description="Protein kinase" evidence="12">
    <location>
        <begin position="455"/>
        <end position="774"/>
    </location>
</feature>
<evidence type="ECO:0000256" key="6">
    <source>
        <dbReference type="ARBA" id="ARBA00022777"/>
    </source>
</evidence>
<keyword evidence="8 13" id="KW-0675">Receptor</keyword>
<evidence type="ECO:0000256" key="11">
    <source>
        <dbReference type="SAM" id="SignalP"/>
    </source>
</evidence>
<evidence type="ECO:0000256" key="10">
    <source>
        <dbReference type="SAM" id="Phobius"/>
    </source>
</evidence>
<keyword evidence="3" id="KW-0597">Phosphoprotein</keyword>
<dbReference type="Pfam" id="PF12819">
    <property type="entry name" value="Malectin_like"/>
    <property type="match status" value="1"/>
</dbReference>
<proteinExistence type="predicted"/>
<dbReference type="OrthoDB" id="1909384at2759"/>